<feature type="region of interest" description="Disordered" evidence="1">
    <location>
        <begin position="58"/>
        <end position="79"/>
    </location>
</feature>
<keyword evidence="3" id="KW-1185">Reference proteome</keyword>
<dbReference type="EMBL" id="CP068047">
    <property type="protein sequence ID" value="QQR37315.1"/>
    <property type="molecule type" value="Genomic_DNA"/>
</dbReference>
<dbReference type="RefSeq" id="WP_201661277.1">
    <property type="nucleotide sequence ID" value="NZ_CP068047.1"/>
</dbReference>
<accession>A0ABX7C3S8</accession>
<sequence length="79" mass="8360">MLEAGPIGPGVTALNDPTVRRCGSNCVSVDFGIRTLLAALAMHKVIDRDHRQIKAISNVPGQPTFAGTRTADDHDALHA</sequence>
<dbReference type="Proteomes" id="UP000595460">
    <property type="component" value="Chromosome"/>
</dbReference>
<feature type="compositionally biased region" description="Basic and acidic residues" evidence="1">
    <location>
        <begin position="70"/>
        <end position="79"/>
    </location>
</feature>
<reference evidence="2 3" key="1">
    <citation type="submission" date="2021-01" db="EMBL/GenBank/DDBJ databases">
        <title>Genome seq and assembly of Devosia sp. G19.</title>
        <authorList>
            <person name="Chhetri G."/>
        </authorList>
    </citation>
    <scope>NUCLEOTIDE SEQUENCE [LARGE SCALE GENOMIC DNA]</scope>
    <source>
        <strain evidence="2 3">G19</strain>
    </source>
</reference>
<proteinExistence type="predicted"/>
<name>A0ABX7C3S8_9HYPH</name>
<gene>
    <name evidence="2" type="ORF">JI749_06825</name>
</gene>
<evidence type="ECO:0000313" key="2">
    <source>
        <dbReference type="EMBL" id="QQR37315.1"/>
    </source>
</evidence>
<evidence type="ECO:0000313" key="3">
    <source>
        <dbReference type="Proteomes" id="UP000595460"/>
    </source>
</evidence>
<organism evidence="2 3">
    <name type="scientific">Devosia oryziradicis</name>
    <dbReference type="NCBI Taxonomy" id="2801335"/>
    <lineage>
        <taxon>Bacteria</taxon>
        <taxon>Pseudomonadati</taxon>
        <taxon>Pseudomonadota</taxon>
        <taxon>Alphaproteobacteria</taxon>
        <taxon>Hyphomicrobiales</taxon>
        <taxon>Devosiaceae</taxon>
        <taxon>Devosia</taxon>
    </lineage>
</organism>
<protein>
    <submittedName>
        <fullName evidence="2">Uncharacterized protein</fullName>
    </submittedName>
</protein>
<evidence type="ECO:0000256" key="1">
    <source>
        <dbReference type="SAM" id="MobiDB-lite"/>
    </source>
</evidence>